<protein>
    <submittedName>
        <fullName evidence="1">Uncharacterized protein</fullName>
    </submittedName>
</protein>
<proteinExistence type="predicted"/>
<dbReference type="AlphaFoldDB" id="A0A392SEY2"/>
<dbReference type="EMBL" id="LXQA010368998">
    <property type="protein sequence ID" value="MCI47209.1"/>
    <property type="molecule type" value="Genomic_DNA"/>
</dbReference>
<evidence type="ECO:0000313" key="1">
    <source>
        <dbReference type="EMBL" id="MCI47209.1"/>
    </source>
</evidence>
<feature type="non-terminal residue" evidence="1">
    <location>
        <position position="1"/>
    </location>
</feature>
<evidence type="ECO:0000313" key="2">
    <source>
        <dbReference type="Proteomes" id="UP000265520"/>
    </source>
</evidence>
<comment type="caution">
    <text evidence="1">The sequence shown here is derived from an EMBL/GenBank/DDBJ whole genome shotgun (WGS) entry which is preliminary data.</text>
</comment>
<dbReference type="Proteomes" id="UP000265520">
    <property type="component" value="Unassembled WGS sequence"/>
</dbReference>
<accession>A0A392SEY2</accession>
<name>A0A392SEY2_9FABA</name>
<keyword evidence="2" id="KW-1185">Reference proteome</keyword>
<reference evidence="1 2" key="1">
    <citation type="journal article" date="2018" name="Front. Plant Sci.">
        <title>Red Clover (Trifolium pratense) and Zigzag Clover (T. medium) - A Picture of Genomic Similarities and Differences.</title>
        <authorList>
            <person name="Dluhosova J."/>
            <person name="Istvanek J."/>
            <person name="Nedelnik J."/>
            <person name="Repkova J."/>
        </authorList>
    </citation>
    <scope>NUCLEOTIDE SEQUENCE [LARGE SCALE GENOMIC DNA]</scope>
    <source>
        <strain evidence="2">cv. 10/8</strain>
        <tissue evidence="1">Leaf</tissue>
    </source>
</reference>
<organism evidence="1 2">
    <name type="scientific">Trifolium medium</name>
    <dbReference type="NCBI Taxonomy" id="97028"/>
    <lineage>
        <taxon>Eukaryota</taxon>
        <taxon>Viridiplantae</taxon>
        <taxon>Streptophyta</taxon>
        <taxon>Embryophyta</taxon>
        <taxon>Tracheophyta</taxon>
        <taxon>Spermatophyta</taxon>
        <taxon>Magnoliopsida</taxon>
        <taxon>eudicotyledons</taxon>
        <taxon>Gunneridae</taxon>
        <taxon>Pentapetalae</taxon>
        <taxon>rosids</taxon>
        <taxon>fabids</taxon>
        <taxon>Fabales</taxon>
        <taxon>Fabaceae</taxon>
        <taxon>Papilionoideae</taxon>
        <taxon>50 kb inversion clade</taxon>
        <taxon>NPAAA clade</taxon>
        <taxon>Hologalegina</taxon>
        <taxon>IRL clade</taxon>
        <taxon>Trifolieae</taxon>
        <taxon>Trifolium</taxon>
    </lineage>
</organism>
<sequence>RVIASGVAPFRCSDAQVSETEAKVFCVLGYVPDSTARVEYI</sequence>